<evidence type="ECO:0000256" key="8">
    <source>
        <dbReference type="ARBA" id="ARBA00022741"/>
    </source>
</evidence>
<evidence type="ECO:0000256" key="12">
    <source>
        <dbReference type="ARBA" id="ARBA00023146"/>
    </source>
</evidence>
<dbReference type="NCBIfam" id="TIGR00435">
    <property type="entry name" value="cysS"/>
    <property type="match status" value="1"/>
</dbReference>
<dbReference type="EMBL" id="VXOY01000013">
    <property type="protein sequence ID" value="MYE38202.1"/>
    <property type="molecule type" value="Genomic_DNA"/>
</dbReference>
<dbReference type="Gene3D" id="1.20.120.1910">
    <property type="entry name" value="Cysteine-tRNA ligase, C-terminal anti-codon recognition domain"/>
    <property type="match status" value="1"/>
</dbReference>
<evidence type="ECO:0000256" key="3">
    <source>
        <dbReference type="ARBA" id="ARBA00005594"/>
    </source>
</evidence>
<reference evidence="16 17" key="1">
    <citation type="submission" date="2019-09" db="EMBL/GenBank/DDBJ databases">
        <title>Characterisation of the sponge microbiome using genome-centric metagenomics.</title>
        <authorList>
            <person name="Engelberts J.P."/>
            <person name="Robbins S.J."/>
            <person name="De Goeij J.M."/>
            <person name="Aranda M."/>
            <person name="Bell S.C."/>
            <person name="Webster N.S."/>
        </authorList>
    </citation>
    <scope>NUCLEOTIDE SEQUENCE [LARGE SCALE GENOMIC DNA]</scope>
    <source>
        <strain evidence="16">SB0662_bin_43</strain>
    </source>
</reference>
<evidence type="ECO:0000256" key="2">
    <source>
        <dbReference type="ARBA" id="ARBA00004496"/>
    </source>
</evidence>
<organism evidence="16 17">
    <name type="scientific">Candidatus Spechtbacteria bacterium SB0662_bin_43</name>
    <dbReference type="NCBI Taxonomy" id="2604897"/>
    <lineage>
        <taxon>Bacteria</taxon>
        <taxon>Candidatus Spechtiibacteriota</taxon>
    </lineage>
</organism>
<evidence type="ECO:0000256" key="7">
    <source>
        <dbReference type="ARBA" id="ARBA00022723"/>
    </source>
</evidence>
<evidence type="ECO:0000256" key="1">
    <source>
        <dbReference type="ARBA" id="ARBA00001947"/>
    </source>
</evidence>
<keyword evidence="6 13" id="KW-0436">Ligase</keyword>
<dbReference type="AlphaFoldDB" id="A0A845D9N3"/>
<dbReference type="SUPFAM" id="SSF47323">
    <property type="entry name" value="Anticodon-binding domain of a subclass of class I aminoacyl-tRNA synthetases"/>
    <property type="match status" value="1"/>
</dbReference>
<keyword evidence="5 13" id="KW-0963">Cytoplasm</keyword>
<comment type="caution">
    <text evidence="16">The sequence shown here is derived from an EMBL/GenBank/DDBJ whole genome shotgun (WGS) entry which is preliminary data.</text>
</comment>
<dbReference type="PANTHER" id="PTHR10890:SF3">
    <property type="entry name" value="CYSTEINE--TRNA LIGASE, CYTOPLASMIC"/>
    <property type="match status" value="1"/>
</dbReference>
<comment type="subcellular location">
    <subcellularLocation>
        <location evidence="2 13">Cytoplasm</location>
    </subcellularLocation>
</comment>
<evidence type="ECO:0000256" key="10">
    <source>
        <dbReference type="ARBA" id="ARBA00022840"/>
    </source>
</evidence>
<evidence type="ECO:0000259" key="15">
    <source>
        <dbReference type="SMART" id="SM00840"/>
    </source>
</evidence>
<dbReference type="EC" id="6.1.1.16" evidence="13"/>
<dbReference type="PANTHER" id="PTHR10890">
    <property type="entry name" value="CYSTEINYL-TRNA SYNTHETASE"/>
    <property type="match status" value="1"/>
</dbReference>
<dbReference type="InterPro" id="IPR015273">
    <property type="entry name" value="Cys-tRNA-synt_Ia_DALR"/>
</dbReference>
<name>A0A845D9N3_9BACT</name>
<dbReference type="GO" id="GO:0004817">
    <property type="term" value="F:cysteine-tRNA ligase activity"/>
    <property type="evidence" value="ECO:0007669"/>
    <property type="project" value="UniProtKB-UniRule"/>
</dbReference>
<dbReference type="Pfam" id="PF09190">
    <property type="entry name" value="DALR_2"/>
    <property type="match status" value="1"/>
</dbReference>
<dbReference type="Gene3D" id="3.40.50.620">
    <property type="entry name" value="HUPs"/>
    <property type="match status" value="1"/>
</dbReference>
<evidence type="ECO:0000256" key="9">
    <source>
        <dbReference type="ARBA" id="ARBA00022833"/>
    </source>
</evidence>
<feature type="region of interest" description="Disordered" evidence="14">
    <location>
        <begin position="159"/>
        <end position="182"/>
    </location>
</feature>
<dbReference type="PRINTS" id="PR00983">
    <property type="entry name" value="TRNASYNTHCYS"/>
</dbReference>
<feature type="compositionally biased region" description="Basic and acidic residues" evidence="14">
    <location>
        <begin position="167"/>
        <end position="182"/>
    </location>
</feature>
<dbReference type="HAMAP" id="MF_00041">
    <property type="entry name" value="Cys_tRNA_synth"/>
    <property type="match status" value="1"/>
</dbReference>
<accession>A0A845D9N3</accession>
<comment type="catalytic activity">
    <reaction evidence="13">
        <text>tRNA(Cys) + L-cysteine + ATP = L-cysteinyl-tRNA(Cys) + AMP + diphosphate</text>
        <dbReference type="Rhea" id="RHEA:17773"/>
        <dbReference type="Rhea" id="RHEA-COMP:9661"/>
        <dbReference type="Rhea" id="RHEA-COMP:9679"/>
        <dbReference type="ChEBI" id="CHEBI:30616"/>
        <dbReference type="ChEBI" id="CHEBI:33019"/>
        <dbReference type="ChEBI" id="CHEBI:35235"/>
        <dbReference type="ChEBI" id="CHEBI:78442"/>
        <dbReference type="ChEBI" id="CHEBI:78517"/>
        <dbReference type="ChEBI" id="CHEBI:456215"/>
        <dbReference type="EC" id="6.1.1.16"/>
    </reaction>
</comment>
<comment type="cofactor">
    <cofactor evidence="1">
        <name>Zn(2+)</name>
        <dbReference type="ChEBI" id="CHEBI:29105"/>
    </cofactor>
</comment>
<sequence length="470" mass="54897">MLKIYNTLTKTKQGLPHIPTRKTPLRLFVCGPTVYDEAHIGHARTYAFFDSFVKYLRIHYNYPVYYVQNITDIDDKIINRAKEKNIPTTELSQMYEHRYKESMARLSIDSVDAYANATAFIPAIIEQIQILIQKKYAYEKNGSVYYRVHTFKPYGTLSGQSTTHLQGAERDANTHRGEKEDPNDFVVWKASKDDEPQWDSPFGKGRPGWHIEDTAIAYSLFKSPQYELHGGAQDLIFPHHEAEIALMESAYDKTPFVHRWMHTGFLNVNGEKMSKSLGNFITIHDVLDAHSPHTVRTFFALRHYRSPMDYTEQALRDARATSARIQELYERVQKTEKTEQTASPQEHSLIQHIQLFWDALEDDFNTPKSFSELFTLITHTNTFLDRNHLSEATARQILSFFQEINNIFTLFSESHDIIPQEIHDMARKRQEHKRKKEWEQADTIRNAIHDTGYDIADIDDNEFKIKKRTD</sequence>
<comment type="caution">
    <text evidence="13">Lacks conserved residue(s) required for the propagation of feature annotation.</text>
</comment>
<evidence type="ECO:0000256" key="5">
    <source>
        <dbReference type="ARBA" id="ARBA00022490"/>
    </source>
</evidence>
<dbReference type="Pfam" id="PF01406">
    <property type="entry name" value="tRNA-synt_1e"/>
    <property type="match status" value="1"/>
</dbReference>
<dbReference type="GO" id="GO:0046872">
    <property type="term" value="F:metal ion binding"/>
    <property type="evidence" value="ECO:0007669"/>
    <property type="project" value="UniProtKB-KW"/>
</dbReference>
<gene>
    <name evidence="13" type="primary">cysS</name>
    <name evidence="16" type="ORF">F4X82_01630</name>
</gene>
<keyword evidence="11 13" id="KW-0648">Protein biosynthesis</keyword>
<evidence type="ECO:0000313" key="17">
    <source>
        <dbReference type="Proteomes" id="UP000449092"/>
    </source>
</evidence>
<feature type="domain" description="Cysteinyl-tRNA synthetase class Ia DALR" evidence="15">
    <location>
        <begin position="355"/>
        <end position="418"/>
    </location>
</feature>
<evidence type="ECO:0000256" key="14">
    <source>
        <dbReference type="SAM" id="MobiDB-lite"/>
    </source>
</evidence>
<dbReference type="InterPro" id="IPR032678">
    <property type="entry name" value="tRNA-synt_1_cat_dom"/>
</dbReference>
<dbReference type="InterPro" id="IPR024909">
    <property type="entry name" value="Cys-tRNA/MSH_ligase"/>
</dbReference>
<dbReference type="GO" id="GO:0005524">
    <property type="term" value="F:ATP binding"/>
    <property type="evidence" value="ECO:0007669"/>
    <property type="project" value="UniProtKB-UniRule"/>
</dbReference>
<dbReference type="InterPro" id="IPR009080">
    <property type="entry name" value="tRNAsynth_Ia_anticodon-bd"/>
</dbReference>
<evidence type="ECO:0000256" key="11">
    <source>
        <dbReference type="ARBA" id="ARBA00022917"/>
    </source>
</evidence>
<keyword evidence="12 13" id="KW-0030">Aminoacyl-tRNA synthetase</keyword>
<dbReference type="SUPFAM" id="SSF52374">
    <property type="entry name" value="Nucleotidylyl transferase"/>
    <property type="match status" value="1"/>
</dbReference>
<dbReference type="GO" id="GO:0006423">
    <property type="term" value="P:cysteinyl-tRNA aminoacylation"/>
    <property type="evidence" value="ECO:0007669"/>
    <property type="project" value="UniProtKB-UniRule"/>
</dbReference>
<evidence type="ECO:0000256" key="4">
    <source>
        <dbReference type="ARBA" id="ARBA00011245"/>
    </source>
</evidence>
<dbReference type="CDD" id="cd00672">
    <property type="entry name" value="CysRS_core"/>
    <property type="match status" value="1"/>
</dbReference>
<evidence type="ECO:0000256" key="6">
    <source>
        <dbReference type="ARBA" id="ARBA00022598"/>
    </source>
</evidence>
<comment type="similarity">
    <text evidence="3 13">Belongs to the class-I aminoacyl-tRNA synthetase family.</text>
</comment>
<keyword evidence="7" id="KW-0479">Metal-binding</keyword>
<evidence type="ECO:0000256" key="13">
    <source>
        <dbReference type="HAMAP-Rule" id="MF_00041"/>
    </source>
</evidence>
<keyword evidence="8 13" id="KW-0547">Nucleotide-binding</keyword>
<comment type="subunit">
    <text evidence="4 13">Monomer.</text>
</comment>
<feature type="short sequence motif" description="'KMSKS' region" evidence="13">
    <location>
        <begin position="272"/>
        <end position="276"/>
    </location>
</feature>
<proteinExistence type="inferred from homology"/>
<feature type="binding site" evidence="13">
    <location>
        <position position="275"/>
    </location>
    <ligand>
        <name>ATP</name>
        <dbReference type="ChEBI" id="CHEBI:30616"/>
    </ligand>
</feature>
<keyword evidence="10 13" id="KW-0067">ATP-binding</keyword>
<dbReference type="SMART" id="SM00840">
    <property type="entry name" value="DALR_2"/>
    <property type="match status" value="1"/>
</dbReference>
<dbReference type="InterPro" id="IPR014729">
    <property type="entry name" value="Rossmann-like_a/b/a_fold"/>
</dbReference>
<keyword evidence="9" id="KW-0862">Zinc</keyword>
<dbReference type="GO" id="GO:0005737">
    <property type="term" value="C:cytoplasm"/>
    <property type="evidence" value="ECO:0007669"/>
    <property type="project" value="UniProtKB-SubCell"/>
</dbReference>
<dbReference type="InterPro" id="IPR015803">
    <property type="entry name" value="Cys-tRNA-ligase"/>
</dbReference>
<feature type="short sequence motif" description="'HIGH' region" evidence="13">
    <location>
        <begin position="32"/>
        <end position="42"/>
    </location>
</feature>
<dbReference type="Proteomes" id="UP000449092">
    <property type="component" value="Unassembled WGS sequence"/>
</dbReference>
<evidence type="ECO:0000313" key="16">
    <source>
        <dbReference type="EMBL" id="MYE38202.1"/>
    </source>
</evidence>
<protein>
    <recommendedName>
        <fullName evidence="13">Cysteine--tRNA ligase</fullName>
        <ecNumber evidence="13">6.1.1.16</ecNumber>
    </recommendedName>
    <alternativeName>
        <fullName evidence="13">Cysteinyl-tRNA synthetase</fullName>
        <shortName evidence="13">CysRS</shortName>
    </alternativeName>
</protein>